<evidence type="ECO:0000313" key="19">
    <source>
        <dbReference type="EMBL" id="KAH6682221.1"/>
    </source>
</evidence>
<gene>
    <name evidence="19" type="ORF">F5X68DRAFT_242857</name>
</gene>
<comment type="similarity">
    <text evidence="4">Belongs to the RBT5 family.</text>
</comment>
<comment type="similarity">
    <text evidence="13">Belongs to the SAT4 family.</text>
</comment>
<dbReference type="InterPro" id="IPR008427">
    <property type="entry name" value="Extracellular_membr_CFEM_dom"/>
</dbReference>
<keyword evidence="12" id="KW-0449">Lipoprotein</keyword>
<evidence type="ECO:0000256" key="4">
    <source>
        <dbReference type="ARBA" id="ARBA00010031"/>
    </source>
</evidence>
<feature type="region of interest" description="Disordered" evidence="15">
    <location>
        <begin position="420"/>
        <end position="470"/>
    </location>
</feature>
<dbReference type="OrthoDB" id="2496787at2759"/>
<feature type="transmembrane region" description="Helical" evidence="16">
    <location>
        <begin position="97"/>
        <end position="117"/>
    </location>
</feature>
<keyword evidence="9 16" id="KW-1133">Transmembrane helix</keyword>
<evidence type="ECO:0000256" key="6">
    <source>
        <dbReference type="ARBA" id="ARBA00022622"/>
    </source>
</evidence>
<keyword evidence="8 17" id="KW-0732">Signal</keyword>
<dbReference type="Pfam" id="PF05730">
    <property type="entry name" value="CFEM"/>
    <property type="match status" value="1"/>
</dbReference>
<dbReference type="PROSITE" id="PS52012">
    <property type="entry name" value="CFEM"/>
    <property type="match status" value="1"/>
</dbReference>
<evidence type="ECO:0000256" key="14">
    <source>
        <dbReference type="PROSITE-ProRule" id="PRU01356"/>
    </source>
</evidence>
<comment type="caution">
    <text evidence="14">Lacks conserved residue(s) required for the propagation of feature annotation.</text>
</comment>
<sequence>MRLACVLLASVAAAQTDIFRYADQIPPCGTQCILQEVPKSACRVFTNATCICTDTAFYVAAQTCVLNTCTSPLDAIQTARIEALTCERPLRDRRADLTPPLILLIIGFIAVWTRLYARWAMLGRFEGDDWMMLVCAPFYLVCLGLTKLSLLCFLLRIFPNQKFRWVTYAVMLVTALSTTVYVFLGIFQCIPVSFNWEGWKGGFGPNRCVNQNALVLSAAGFSIALDVVILVLPIPLLVGLQMSWRSKASILVMFSLGVFIVITACLRLSYIIMYSRSFNPTWDNTDVLIWSGVEVSVSMIVTSLPAIRTLLKRSIPEGWSIFLSRSGLSNRRSAKKSAGTTSGTGTGTGTHGTSRGGTLVREPTPQPPPRPATPEPLHIALVSKFNKYRSPTRPRSDAEEGLELGDRIRGDVYTEIAADEGSRADGRRRDPFTDSLLRQSSIESGIHVQTTTRIASERGRGRQYSRNRGA</sequence>
<evidence type="ECO:0000256" key="15">
    <source>
        <dbReference type="SAM" id="MobiDB-lite"/>
    </source>
</evidence>
<dbReference type="Pfam" id="PF20684">
    <property type="entry name" value="Fung_rhodopsin"/>
    <property type="match status" value="1"/>
</dbReference>
<keyword evidence="7 16" id="KW-0812">Transmembrane</keyword>
<evidence type="ECO:0000256" key="11">
    <source>
        <dbReference type="ARBA" id="ARBA00023157"/>
    </source>
</evidence>
<dbReference type="PANTHER" id="PTHR33048:SF47">
    <property type="entry name" value="INTEGRAL MEMBRANE PROTEIN-RELATED"/>
    <property type="match status" value="1"/>
</dbReference>
<evidence type="ECO:0000256" key="1">
    <source>
        <dbReference type="ARBA" id="ARBA00004141"/>
    </source>
</evidence>
<evidence type="ECO:0000256" key="3">
    <source>
        <dbReference type="ARBA" id="ARBA00004613"/>
    </source>
</evidence>
<feature type="transmembrane region" description="Helical" evidence="16">
    <location>
        <begin position="250"/>
        <end position="275"/>
    </location>
</feature>
<dbReference type="EMBL" id="JAGSXJ010000018">
    <property type="protein sequence ID" value="KAH6682221.1"/>
    <property type="molecule type" value="Genomic_DNA"/>
</dbReference>
<keyword evidence="5" id="KW-0964">Secreted</keyword>
<comment type="subcellular location">
    <subcellularLocation>
        <location evidence="2">Membrane</location>
        <topology evidence="2">Lipid-anchor</topology>
        <topology evidence="2">GPI-anchor</topology>
    </subcellularLocation>
    <subcellularLocation>
        <location evidence="1">Membrane</location>
        <topology evidence="1">Multi-pass membrane protein</topology>
    </subcellularLocation>
    <subcellularLocation>
        <location evidence="3">Secreted</location>
    </subcellularLocation>
</comment>
<feature type="transmembrane region" description="Helical" evidence="16">
    <location>
        <begin position="137"/>
        <end position="158"/>
    </location>
</feature>
<feature type="compositionally biased region" description="Low complexity" evidence="15">
    <location>
        <begin position="351"/>
        <end position="363"/>
    </location>
</feature>
<keyword evidence="20" id="KW-1185">Reference proteome</keyword>
<evidence type="ECO:0000256" key="2">
    <source>
        <dbReference type="ARBA" id="ARBA00004589"/>
    </source>
</evidence>
<dbReference type="Proteomes" id="UP000770015">
    <property type="component" value="Unassembled WGS sequence"/>
</dbReference>
<feature type="chain" id="PRO_5040351089" evidence="17">
    <location>
        <begin position="17"/>
        <end position="470"/>
    </location>
</feature>
<keyword evidence="6" id="KW-0325">Glycoprotein</keyword>
<dbReference type="InterPro" id="IPR049326">
    <property type="entry name" value="Rhodopsin_dom_fungi"/>
</dbReference>
<feature type="transmembrane region" description="Helical" evidence="16">
    <location>
        <begin position="165"/>
        <end position="194"/>
    </location>
</feature>
<evidence type="ECO:0000256" key="10">
    <source>
        <dbReference type="ARBA" id="ARBA00023136"/>
    </source>
</evidence>
<evidence type="ECO:0000256" key="12">
    <source>
        <dbReference type="ARBA" id="ARBA00023288"/>
    </source>
</evidence>
<dbReference type="GO" id="GO:0005576">
    <property type="term" value="C:extracellular region"/>
    <property type="evidence" value="ECO:0007669"/>
    <property type="project" value="UniProtKB-SubCell"/>
</dbReference>
<accession>A0A9P8V7S4</accession>
<feature type="domain" description="CFEM" evidence="18">
    <location>
        <begin position="1"/>
        <end position="113"/>
    </location>
</feature>
<evidence type="ECO:0000256" key="8">
    <source>
        <dbReference type="ARBA" id="ARBA00022729"/>
    </source>
</evidence>
<feature type="compositionally biased region" description="Pro residues" evidence="15">
    <location>
        <begin position="364"/>
        <end position="374"/>
    </location>
</feature>
<feature type="transmembrane region" description="Helical" evidence="16">
    <location>
        <begin position="214"/>
        <end position="238"/>
    </location>
</feature>
<feature type="compositionally biased region" description="Polar residues" evidence="15">
    <location>
        <begin position="436"/>
        <end position="454"/>
    </location>
</feature>
<dbReference type="GO" id="GO:0098552">
    <property type="term" value="C:side of membrane"/>
    <property type="evidence" value="ECO:0007669"/>
    <property type="project" value="UniProtKB-KW"/>
</dbReference>
<keyword evidence="11" id="KW-1015">Disulfide bond</keyword>
<evidence type="ECO:0000256" key="13">
    <source>
        <dbReference type="ARBA" id="ARBA00038359"/>
    </source>
</evidence>
<comment type="caution">
    <text evidence="19">The sequence shown here is derived from an EMBL/GenBank/DDBJ whole genome shotgun (WGS) entry which is preliminary data.</text>
</comment>
<feature type="transmembrane region" description="Helical" evidence="16">
    <location>
        <begin position="287"/>
        <end position="307"/>
    </location>
</feature>
<dbReference type="AlphaFoldDB" id="A0A9P8V7S4"/>
<feature type="compositionally biased region" description="Basic residues" evidence="15">
    <location>
        <begin position="461"/>
        <end position="470"/>
    </location>
</feature>
<dbReference type="PANTHER" id="PTHR33048">
    <property type="entry name" value="PTH11-LIKE INTEGRAL MEMBRANE PROTEIN (AFU_ORTHOLOGUE AFUA_5G11245)"/>
    <property type="match status" value="1"/>
</dbReference>
<reference evidence="19" key="1">
    <citation type="journal article" date="2021" name="Nat. Commun.">
        <title>Genetic determinants of endophytism in the Arabidopsis root mycobiome.</title>
        <authorList>
            <person name="Mesny F."/>
            <person name="Miyauchi S."/>
            <person name="Thiergart T."/>
            <person name="Pickel B."/>
            <person name="Atanasova L."/>
            <person name="Karlsson M."/>
            <person name="Huettel B."/>
            <person name="Barry K.W."/>
            <person name="Haridas S."/>
            <person name="Chen C."/>
            <person name="Bauer D."/>
            <person name="Andreopoulos W."/>
            <person name="Pangilinan J."/>
            <person name="LaButti K."/>
            <person name="Riley R."/>
            <person name="Lipzen A."/>
            <person name="Clum A."/>
            <person name="Drula E."/>
            <person name="Henrissat B."/>
            <person name="Kohler A."/>
            <person name="Grigoriev I.V."/>
            <person name="Martin F.M."/>
            <person name="Hacquard S."/>
        </authorList>
    </citation>
    <scope>NUCLEOTIDE SEQUENCE</scope>
    <source>
        <strain evidence="19">MPI-SDFR-AT-0117</strain>
    </source>
</reference>
<evidence type="ECO:0000313" key="20">
    <source>
        <dbReference type="Proteomes" id="UP000770015"/>
    </source>
</evidence>
<dbReference type="InterPro" id="IPR052337">
    <property type="entry name" value="SAT4-like"/>
</dbReference>
<protein>
    <submittedName>
        <fullName evidence="19">CFEM domain-containing protein</fullName>
    </submittedName>
</protein>
<evidence type="ECO:0000256" key="16">
    <source>
        <dbReference type="SAM" id="Phobius"/>
    </source>
</evidence>
<name>A0A9P8V7S4_9PEZI</name>
<evidence type="ECO:0000256" key="17">
    <source>
        <dbReference type="SAM" id="SignalP"/>
    </source>
</evidence>
<keyword evidence="6" id="KW-0336">GPI-anchor</keyword>
<organism evidence="19 20">
    <name type="scientific">Plectosphaerella plurivora</name>
    <dbReference type="NCBI Taxonomy" id="936078"/>
    <lineage>
        <taxon>Eukaryota</taxon>
        <taxon>Fungi</taxon>
        <taxon>Dikarya</taxon>
        <taxon>Ascomycota</taxon>
        <taxon>Pezizomycotina</taxon>
        <taxon>Sordariomycetes</taxon>
        <taxon>Hypocreomycetidae</taxon>
        <taxon>Glomerellales</taxon>
        <taxon>Plectosphaerellaceae</taxon>
        <taxon>Plectosphaerella</taxon>
    </lineage>
</organism>
<feature type="region of interest" description="Disordered" evidence="15">
    <location>
        <begin position="332"/>
        <end position="376"/>
    </location>
</feature>
<proteinExistence type="inferred from homology"/>
<evidence type="ECO:0000256" key="5">
    <source>
        <dbReference type="ARBA" id="ARBA00022525"/>
    </source>
</evidence>
<evidence type="ECO:0000256" key="7">
    <source>
        <dbReference type="ARBA" id="ARBA00022692"/>
    </source>
</evidence>
<feature type="signal peptide" evidence="17">
    <location>
        <begin position="1"/>
        <end position="16"/>
    </location>
</feature>
<keyword evidence="10 16" id="KW-0472">Membrane</keyword>
<feature type="compositionally biased region" description="Basic and acidic residues" evidence="15">
    <location>
        <begin position="420"/>
        <end position="432"/>
    </location>
</feature>
<evidence type="ECO:0000256" key="9">
    <source>
        <dbReference type="ARBA" id="ARBA00022989"/>
    </source>
</evidence>
<evidence type="ECO:0000259" key="18">
    <source>
        <dbReference type="PROSITE" id="PS52012"/>
    </source>
</evidence>